<dbReference type="Gene3D" id="3.30.300.30">
    <property type="match status" value="1"/>
</dbReference>
<keyword evidence="3" id="KW-0547">Nucleotide-binding</keyword>
<dbReference type="GO" id="GO:0004467">
    <property type="term" value="F:long-chain fatty acid-CoA ligase activity"/>
    <property type="evidence" value="ECO:0007669"/>
    <property type="project" value="TreeGrafter"/>
</dbReference>
<gene>
    <name evidence="8" type="ORF">MRAB57_4662</name>
</gene>
<dbReference type="STRING" id="1841860.GCA_900157375_04665"/>
<sequence length="549" mass="58893">MTNPTGPETVQQLLRGRRHDDSPAIAHGDRTWSWREHLSEAEAEAAALIALADPARPLHVGAVLGNSPAMLRAMAAAALGGYVLCGINTTRRGTGLLGDIRRSDCQILLVDTEHRELLDGLDLNGIQVIDVTGTPYAEAVAAAPPLIPHREVVGADTLMMIFTSGTSGDPKAVRLAHAMAVMCGASLIFQYDVTADDVCYLAMPLFHSNGVAAGWAVAIGSGACMVPAKFSPSRFLDDVRRYGVTYLNYVGKPLALLLSTPERPDDADTTLRMAFGNEATDRDIAAFAKRFGCRVVDSFGSSEFAVIVVREDGTPPGSIGKPYAGVSIYHPATRSECDVAQFDEHGALTNFDRAVGELVNTQGAGPFVGYYNNPDATAERMRHGMYWSGDLAYRDADGWIYLAGRTADWMRVDGENLAAAPIERILERLPQVSQVAVYAVPDDSVGDQVMAALVLRKGTGLEPNDFEAFLAAQPDLSPKAWPRYVRINDELPATATNKILKRELIAAGVSAEGGELFVRQPRGTSYTVEPAGGHAKTLTTRPVSTQQTP</sequence>
<evidence type="ECO:0000256" key="5">
    <source>
        <dbReference type="SAM" id="MobiDB-lite"/>
    </source>
</evidence>
<dbReference type="Gene3D" id="3.40.50.12780">
    <property type="entry name" value="N-terminal domain of ligase-like"/>
    <property type="match status" value="1"/>
</dbReference>
<dbReference type="PANTHER" id="PTHR43107:SF15">
    <property type="entry name" value="FATTY ACID TRANSPORT PROTEIN 3, ISOFORM A"/>
    <property type="match status" value="1"/>
</dbReference>
<dbReference type="GO" id="GO:0005524">
    <property type="term" value="F:ATP binding"/>
    <property type="evidence" value="ECO:0007669"/>
    <property type="project" value="UniProtKB-KW"/>
</dbReference>
<evidence type="ECO:0000256" key="3">
    <source>
        <dbReference type="ARBA" id="ARBA00022741"/>
    </source>
</evidence>
<dbReference type="AlphaFoldDB" id="A0A2U3NZ99"/>
<dbReference type="SUPFAM" id="SSF56801">
    <property type="entry name" value="Acetyl-CoA synthetase-like"/>
    <property type="match status" value="1"/>
</dbReference>
<dbReference type="InterPro" id="IPR042099">
    <property type="entry name" value="ANL_N_sf"/>
</dbReference>
<protein>
    <submittedName>
        <fullName evidence="8">Acyl-CoA synthetase (AMP-forming)/AMP-acid ligase II</fullName>
    </submittedName>
</protein>
<organism evidence="8 9">
    <name type="scientific">Mycobacterium rhizamassiliense</name>
    <dbReference type="NCBI Taxonomy" id="1841860"/>
    <lineage>
        <taxon>Bacteria</taxon>
        <taxon>Bacillati</taxon>
        <taxon>Actinomycetota</taxon>
        <taxon>Actinomycetes</taxon>
        <taxon>Mycobacteriales</taxon>
        <taxon>Mycobacteriaceae</taxon>
        <taxon>Mycobacterium</taxon>
    </lineage>
</organism>
<dbReference type="Pfam" id="PF13193">
    <property type="entry name" value="AMP-binding_C"/>
    <property type="match status" value="1"/>
</dbReference>
<dbReference type="InterPro" id="IPR045851">
    <property type="entry name" value="AMP-bd_C_sf"/>
</dbReference>
<dbReference type="Pfam" id="PF00501">
    <property type="entry name" value="AMP-binding"/>
    <property type="match status" value="1"/>
</dbReference>
<dbReference type="InterPro" id="IPR025110">
    <property type="entry name" value="AMP-bd_C"/>
</dbReference>
<evidence type="ECO:0000256" key="1">
    <source>
        <dbReference type="ARBA" id="ARBA00006432"/>
    </source>
</evidence>
<feature type="region of interest" description="Disordered" evidence="5">
    <location>
        <begin position="525"/>
        <end position="549"/>
    </location>
</feature>
<dbReference type="RefSeq" id="WP_077089447.1">
    <property type="nucleotide sequence ID" value="NZ_LT721901.1"/>
</dbReference>
<dbReference type="NCBIfam" id="NF009927">
    <property type="entry name" value="PRK13388.1"/>
    <property type="match status" value="1"/>
</dbReference>
<accession>A0A2U3NZ99</accession>
<keyword evidence="4" id="KW-0067">ATP-binding</keyword>
<evidence type="ECO:0000313" key="8">
    <source>
        <dbReference type="EMBL" id="SPM36821.1"/>
    </source>
</evidence>
<dbReference type="PROSITE" id="PS00455">
    <property type="entry name" value="AMP_BINDING"/>
    <property type="match status" value="1"/>
</dbReference>
<reference evidence="8 9" key="1">
    <citation type="submission" date="2017-01" db="EMBL/GenBank/DDBJ databases">
        <authorList>
            <consortium name="Urmite Genomes"/>
        </authorList>
    </citation>
    <scope>NUCLEOTIDE SEQUENCE [LARGE SCALE GENOMIC DNA]</scope>
    <source>
        <strain evidence="8 9">AB57</strain>
    </source>
</reference>
<dbReference type="OrthoDB" id="9803968at2"/>
<evidence type="ECO:0000256" key="2">
    <source>
        <dbReference type="ARBA" id="ARBA00022598"/>
    </source>
</evidence>
<keyword evidence="9" id="KW-1185">Reference proteome</keyword>
<keyword evidence="2 8" id="KW-0436">Ligase</keyword>
<dbReference type="InterPro" id="IPR020845">
    <property type="entry name" value="AMP-binding_CS"/>
</dbReference>
<feature type="compositionally biased region" description="Polar residues" evidence="5">
    <location>
        <begin position="537"/>
        <end position="549"/>
    </location>
</feature>
<dbReference type="GO" id="GO:0044539">
    <property type="term" value="P:long-chain fatty acid import into cell"/>
    <property type="evidence" value="ECO:0007669"/>
    <property type="project" value="TreeGrafter"/>
</dbReference>
<evidence type="ECO:0000259" key="6">
    <source>
        <dbReference type="Pfam" id="PF00501"/>
    </source>
</evidence>
<dbReference type="GO" id="GO:0005886">
    <property type="term" value="C:plasma membrane"/>
    <property type="evidence" value="ECO:0007669"/>
    <property type="project" value="TreeGrafter"/>
</dbReference>
<evidence type="ECO:0000256" key="4">
    <source>
        <dbReference type="ARBA" id="ARBA00022840"/>
    </source>
</evidence>
<dbReference type="EMBL" id="FUFA01000005">
    <property type="protein sequence ID" value="SPM36821.1"/>
    <property type="molecule type" value="Genomic_DNA"/>
</dbReference>
<proteinExistence type="inferred from homology"/>
<evidence type="ECO:0000313" key="9">
    <source>
        <dbReference type="Proteomes" id="UP000240988"/>
    </source>
</evidence>
<dbReference type="InterPro" id="IPR000873">
    <property type="entry name" value="AMP-dep_synth/lig_dom"/>
</dbReference>
<feature type="domain" description="AMP-binding enzyme C-terminal" evidence="7">
    <location>
        <begin position="422"/>
        <end position="498"/>
    </location>
</feature>
<name>A0A2U3NZ99_9MYCO</name>
<dbReference type="Proteomes" id="UP000240988">
    <property type="component" value="Unassembled WGS sequence"/>
</dbReference>
<evidence type="ECO:0000259" key="7">
    <source>
        <dbReference type="Pfam" id="PF13193"/>
    </source>
</evidence>
<comment type="similarity">
    <text evidence="1">Belongs to the ATP-dependent AMP-binding enzyme family.</text>
</comment>
<dbReference type="GO" id="GO:0005324">
    <property type="term" value="F:long-chain fatty acid transmembrane transporter activity"/>
    <property type="evidence" value="ECO:0007669"/>
    <property type="project" value="TreeGrafter"/>
</dbReference>
<dbReference type="PANTHER" id="PTHR43107">
    <property type="entry name" value="LONG-CHAIN FATTY ACID TRANSPORT PROTEIN"/>
    <property type="match status" value="1"/>
</dbReference>
<feature type="domain" description="AMP-dependent synthetase/ligase" evidence="6">
    <location>
        <begin position="17"/>
        <end position="329"/>
    </location>
</feature>